<gene>
    <name evidence="1" type="ORF">NCTC10738_01886</name>
</gene>
<protein>
    <submittedName>
        <fullName evidence="1">Uncharacterized protein</fullName>
    </submittedName>
</protein>
<dbReference type="Proteomes" id="UP000254069">
    <property type="component" value="Unassembled WGS sequence"/>
</dbReference>
<keyword evidence="2" id="KW-1185">Reference proteome</keyword>
<proteinExistence type="predicted"/>
<dbReference type="AlphaFoldDB" id="A0A379ZSL9"/>
<organism evidence="1 2">
    <name type="scientific">Shewanella algae</name>
    <dbReference type="NCBI Taxonomy" id="38313"/>
    <lineage>
        <taxon>Bacteria</taxon>
        <taxon>Pseudomonadati</taxon>
        <taxon>Pseudomonadota</taxon>
        <taxon>Gammaproteobacteria</taxon>
        <taxon>Alteromonadales</taxon>
        <taxon>Shewanellaceae</taxon>
        <taxon>Shewanella</taxon>
    </lineage>
</organism>
<name>A0A379ZSL9_9GAMM</name>
<sequence>MNSKAREIQSEEPGNCRALSVISYLPQQQYRSAVGFGQQIGYPLLQ</sequence>
<accession>A0A379ZSL9</accession>
<reference evidence="1 2" key="1">
    <citation type="submission" date="2018-06" db="EMBL/GenBank/DDBJ databases">
        <authorList>
            <consortium name="Pathogen Informatics"/>
            <person name="Doyle S."/>
        </authorList>
    </citation>
    <scope>NUCLEOTIDE SEQUENCE [LARGE SCALE GENOMIC DNA]</scope>
    <source>
        <strain evidence="1 2">NCTC10738</strain>
    </source>
</reference>
<dbReference type="EMBL" id="UGYO01000001">
    <property type="protein sequence ID" value="SUI67589.1"/>
    <property type="molecule type" value="Genomic_DNA"/>
</dbReference>
<evidence type="ECO:0000313" key="1">
    <source>
        <dbReference type="EMBL" id="SUI67589.1"/>
    </source>
</evidence>
<evidence type="ECO:0000313" key="2">
    <source>
        <dbReference type="Proteomes" id="UP000254069"/>
    </source>
</evidence>